<dbReference type="PANTHER" id="PTHR33836:SF7">
    <property type="entry name" value="LOW-TEMPERATURE-INDUCED PROTEIN"/>
    <property type="match status" value="1"/>
</dbReference>
<evidence type="ECO:0000256" key="1">
    <source>
        <dbReference type="SAM" id="MobiDB-lite"/>
    </source>
</evidence>
<comment type="caution">
    <text evidence="4">The sequence shown here is derived from an EMBL/GenBank/DDBJ whole genome shotgun (WGS) entry which is preliminary data.</text>
</comment>
<feature type="compositionally biased region" description="Low complexity" evidence="1">
    <location>
        <begin position="32"/>
        <end position="43"/>
    </location>
</feature>
<dbReference type="InterPro" id="IPR057059">
    <property type="entry name" value="LTI65/LTI78_PGEED"/>
</dbReference>
<feature type="region of interest" description="Disordered" evidence="1">
    <location>
        <begin position="303"/>
        <end position="331"/>
    </location>
</feature>
<gene>
    <name evidence="4" type="ORF">CJ030_MR1G006386</name>
</gene>
<organism evidence="4 5">
    <name type="scientific">Morella rubra</name>
    <name type="common">Chinese bayberry</name>
    <dbReference type="NCBI Taxonomy" id="262757"/>
    <lineage>
        <taxon>Eukaryota</taxon>
        <taxon>Viridiplantae</taxon>
        <taxon>Streptophyta</taxon>
        <taxon>Embryophyta</taxon>
        <taxon>Tracheophyta</taxon>
        <taxon>Spermatophyta</taxon>
        <taxon>Magnoliopsida</taxon>
        <taxon>eudicotyledons</taxon>
        <taxon>Gunneridae</taxon>
        <taxon>Pentapetalae</taxon>
        <taxon>rosids</taxon>
        <taxon>fabids</taxon>
        <taxon>Fagales</taxon>
        <taxon>Myricaceae</taxon>
        <taxon>Morella</taxon>
    </lineage>
</organism>
<dbReference type="AlphaFoldDB" id="A0A6A1WL04"/>
<dbReference type="Pfam" id="PF23403">
    <property type="entry name" value="LTI65_LTI78_N"/>
    <property type="match status" value="1"/>
</dbReference>
<feature type="compositionally biased region" description="Acidic residues" evidence="1">
    <location>
        <begin position="94"/>
        <end position="105"/>
    </location>
</feature>
<keyword evidence="5" id="KW-1185">Reference proteome</keyword>
<dbReference type="InterPro" id="IPR056605">
    <property type="entry name" value="LTI65_LTI78_N"/>
</dbReference>
<evidence type="ECO:0000259" key="2">
    <source>
        <dbReference type="Pfam" id="PF23399"/>
    </source>
</evidence>
<feature type="domain" description="LTI65/LTI78 PGEED repeat" evidence="2">
    <location>
        <begin position="237"/>
        <end position="267"/>
    </location>
</feature>
<evidence type="ECO:0000313" key="4">
    <source>
        <dbReference type="EMBL" id="KAB1225901.1"/>
    </source>
</evidence>
<dbReference type="EMBL" id="RXIC02000019">
    <property type="protein sequence ID" value="KAB1225901.1"/>
    <property type="molecule type" value="Genomic_DNA"/>
</dbReference>
<evidence type="ECO:0000259" key="3">
    <source>
        <dbReference type="Pfam" id="PF23403"/>
    </source>
</evidence>
<feature type="compositionally biased region" description="Polar residues" evidence="1">
    <location>
        <begin position="211"/>
        <end position="233"/>
    </location>
</feature>
<feature type="domain" description="LTI65/LTI78 N-terminal" evidence="3">
    <location>
        <begin position="54"/>
        <end position="115"/>
    </location>
</feature>
<feature type="compositionally biased region" description="Basic residues" evidence="1">
    <location>
        <begin position="54"/>
        <end position="79"/>
    </location>
</feature>
<dbReference type="GO" id="GO:0009737">
    <property type="term" value="P:response to abscisic acid"/>
    <property type="evidence" value="ECO:0007669"/>
    <property type="project" value="InterPro"/>
</dbReference>
<dbReference type="Pfam" id="PF23399">
    <property type="entry name" value="LTI65_PGEED"/>
    <property type="match status" value="1"/>
</dbReference>
<feature type="compositionally biased region" description="Basic and acidic residues" evidence="1">
    <location>
        <begin position="44"/>
        <end position="53"/>
    </location>
</feature>
<dbReference type="InterPro" id="IPR037491">
    <property type="entry name" value="LTI78/LTI65"/>
</dbReference>
<accession>A0A6A1WL04</accession>
<feature type="region of interest" description="Disordered" evidence="1">
    <location>
        <begin position="1"/>
        <end position="166"/>
    </location>
</feature>
<name>A0A6A1WL04_9ROSI</name>
<protein>
    <submittedName>
        <fullName evidence="4">Uncharacterized protein</fullName>
    </submittedName>
</protein>
<proteinExistence type="predicted"/>
<sequence length="397" mass="43574">MAQLDRTQKYGYSPKSPNSPTFEQLRGEEASKWSPTSSSLTSGKDSDHEEDHSHHHKKSVLTKVKEKAKKLRHSLSKKKHNEDGSTTPSWGVSLDDEEDEEEDAEYLGAPMYESELAPEEYKETARQHPREVHMVSEKDFLESSVDRGADQDQKEKPSSPNKTITETVAEKLGPAYAAVSDATQAIASKLQGLTVSVPAAPRIISGKANAATDSPQTHSAPAAPQSGSVSAGEQTWDKGVSVKEYLMHKLEPGEDERALSEVISEAMSPRRTPGDIGVVEKVREAVTSLLRNQVTSQYAAANSAKNSTSQMPKISTNAHSAKNSPTRIPISTNPHEADIKLVLEQHVSWMFVHVRCRANSFARNLARWAAQENFVGNILAFCIPRDILNCDNAHHPP</sequence>
<reference evidence="4 5" key="1">
    <citation type="journal article" date="2019" name="Plant Biotechnol. J.">
        <title>The red bayberry genome and genetic basis of sex determination.</title>
        <authorList>
            <person name="Jia H.M."/>
            <person name="Jia H.J."/>
            <person name="Cai Q.L."/>
            <person name="Wang Y."/>
            <person name="Zhao H.B."/>
            <person name="Yang W.F."/>
            <person name="Wang G.Y."/>
            <person name="Li Y.H."/>
            <person name="Zhan D.L."/>
            <person name="Shen Y.T."/>
            <person name="Niu Q.F."/>
            <person name="Chang L."/>
            <person name="Qiu J."/>
            <person name="Zhao L."/>
            <person name="Xie H.B."/>
            <person name="Fu W.Y."/>
            <person name="Jin J."/>
            <person name="Li X.W."/>
            <person name="Jiao Y."/>
            <person name="Zhou C.C."/>
            <person name="Tu T."/>
            <person name="Chai C.Y."/>
            <person name="Gao J.L."/>
            <person name="Fan L.J."/>
            <person name="van de Weg E."/>
            <person name="Wang J.Y."/>
            <person name="Gao Z.S."/>
        </authorList>
    </citation>
    <scope>NUCLEOTIDE SEQUENCE [LARGE SCALE GENOMIC DNA]</scope>
    <source>
        <tissue evidence="4">Leaves</tissue>
    </source>
</reference>
<feature type="region of interest" description="Disordered" evidence="1">
    <location>
        <begin position="209"/>
        <end position="234"/>
    </location>
</feature>
<dbReference type="OrthoDB" id="670168at2759"/>
<dbReference type="Proteomes" id="UP000516437">
    <property type="component" value="Chromosome 1"/>
</dbReference>
<evidence type="ECO:0000313" key="5">
    <source>
        <dbReference type="Proteomes" id="UP000516437"/>
    </source>
</evidence>
<dbReference type="PANTHER" id="PTHR33836">
    <property type="entry name" value="LOW-TEMPERATURE-INDUCED 65 KDA PROTEIN-RELATED"/>
    <property type="match status" value="1"/>
</dbReference>
<feature type="compositionally biased region" description="Basic and acidic residues" evidence="1">
    <location>
        <begin position="119"/>
        <end position="157"/>
    </location>
</feature>